<accession>A0ABS6Z760</accession>
<evidence type="ECO:0000256" key="1">
    <source>
        <dbReference type="SAM" id="SignalP"/>
    </source>
</evidence>
<feature type="signal peptide" evidence="1">
    <location>
        <begin position="1"/>
        <end position="20"/>
    </location>
</feature>
<dbReference type="SUPFAM" id="SSF56219">
    <property type="entry name" value="DNase I-like"/>
    <property type="match status" value="1"/>
</dbReference>
<evidence type="ECO:0000313" key="3">
    <source>
        <dbReference type="EMBL" id="MBW5483600.1"/>
    </source>
</evidence>
<evidence type="ECO:0000259" key="2">
    <source>
        <dbReference type="Pfam" id="PF03372"/>
    </source>
</evidence>
<dbReference type="InterPro" id="IPR005135">
    <property type="entry name" value="Endo/exonuclease/phosphatase"/>
</dbReference>
<dbReference type="InterPro" id="IPR036691">
    <property type="entry name" value="Endo/exonu/phosph_ase_sf"/>
</dbReference>
<comment type="caution">
    <text evidence="3">The sequence shown here is derived from an EMBL/GenBank/DDBJ whole genome shotgun (WGS) entry which is preliminary data.</text>
</comment>
<dbReference type="Gene3D" id="3.60.10.10">
    <property type="entry name" value="Endonuclease/exonuclease/phosphatase"/>
    <property type="match status" value="1"/>
</dbReference>
<evidence type="ECO:0000313" key="4">
    <source>
        <dbReference type="Proteomes" id="UP000812013"/>
    </source>
</evidence>
<gene>
    <name evidence="3" type="ORF">GPJ59_17345</name>
</gene>
<keyword evidence="4" id="KW-1185">Reference proteome</keyword>
<feature type="chain" id="PRO_5046347688" description="Endonuclease/exonuclease/phosphatase domain-containing protein" evidence="1">
    <location>
        <begin position="21"/>
        <end position="323"/>
    </location>
</feature>
<organism evidence="3 4">
    <name type="scientific">Streptomyces bambusae</name>
    <dbReference type="NCBI Taxonomy" id="1550616"/>
    <lineage>
        <taxon>Bacteria</taxon>
        <taxon>Bacillati</taxon>
        <taxon>Actinomycetota</taxon>
        <taxon>Actinomycetes</taxon>
        <taxon>Kitasatosporales</taxon>
        <taxon>Streptomycetaceae</taxon>
        <taxon>Streptomyces</taxon>
    </lineage>
</organism>
<dbReference type="Pfam" id="PF03372">
    <property type="entry name" value="Exo_endo_phos"/>
    <property type="match status" value="1"/>
</dbReference>
<dbReference type="RefSeq" id="WP_219668058.1">
    <property type="nucleotide sequence ID" value="NZ_WTFF01000113.1"/>
</dbReference>
<reference evidence="3 4" key="1">
    <citation type="submission" date="2019-12" db="EMBL/GenBank/DDBJ databases">
        <title>Genome sequence of Streptomyces bambusae.</title>
        <authorList>
            <person name="Bansal K."/>
            <person name="Choksket S."/>
            <person name="Korpole S."/>
            <person name="Patil P.B."/>
        </authorList>
    </citation>
    <scope>NUCLEOTIDE SEQUENCE [LARGE SCALE GENOMIC DNA]</scope>
    <source>
        <strain evidence="3 4">SK60</strain>
    </source>
</reference>
<feature type="domain" description="Endonuclease/exonuclease/phosphatase" evidence="2">
    <location>
        <begin position="43"/>
        <end position="312"/>
    </location>
</feature>
<proteinExistence type="predicted"/>
<keyword evidence="1" id="KW-0732">Signal</keyword>
<dbReference type="EMBL" id="WTFF01000113">
    <property type="protein sequence ID" value="MBW5483600.1"/>
    <property type="molecule type" value="Genomic_DNA"/>
</dbReference>
<sequence length="323" mass="35242">MRKRLLGAAVALALAAAAGAVGLVRHDEAEKRKQAAQTVKVVHWNICGAAQNCANRGATHAGTSVARLADEAQRRRPDLLSVNEICRAQYEELDLLLALKGWRMAGAYAQMHDNVPACGGDSSYGLAVFSREPLTGPVQFRPFTVTGDEEYEAQGRIEQVRRGMLCVPTSARGRQLALCGAHSGTAPGQLAEVHHWFADRAAFPPQLPVVFAGDLNQQPNEASLAGLYAHTRGEKDLGEPDGRFIEADERDRDWFRQGGAGGVRCDTKGVSRCRNGAPTTVDDSRKIDYVFATEDHFTAPDGRTARFPESDHLLYEGTFRFRQ</sequence>
<protein>
    <recommendedName>
        <fullName evidence="2">Endonuclease/exonuclease/phosphatase domain-containing protein</fullName>
    </recommendedName>
</protein>
<name>A0ABS6Z760_9ACTN</name>
<dbReference type="Proteomes" id="UP000812013">
    <property type="component" value="Unassembled WGS sequence"/>
</dbReference>